<dbReference type="Proteomes" id="UP000799764">
    <property type="component" value="Unassembled WGS sequence"/>
</dbReference>
<evidence type="ECO:0000313" key="3">
    <source>
        <dbReference type="Proteomes" id="UP000799764"/>
    </source>
</evidence>
<keyword evidence="3" id="KW-1185">Reference proteome</keyword>
<dbReference type="OrthoDB" id="3692231at2759"/>
<organism evidence="2 3">
    <name type="scientific">Karstenula rhodostoma CBS 690.94</name>
    <dbReference type="NCBI Taxonomy" id="1392251"/>
    <lineage>
        <taxon>Eukaryota</taxon>
        <taxon>Fungi</taxon>
        <taxon>Dikarya</taxon>
        <taxon>Ascomycota</taxon>
        <taxon>Pezizomycotina</taxon>
        <taxon>Dothideomycetes</taxon>
        <taxon>Pleosporomycetidae</taxon>
        <taxon>Pleosporales</taxon>
        <taxon>Massarineae</taxon>
        <taxon>Didymosphaeriaceae</taxon>
        <taxon>Karstenula</taxon>
    </lineage>
</organism>
<comment type="caution">
    <text evidence="2">The sequence shown here is derived from an EMBL/GenBank/DDBJ whole genome shotgun (WGS) entry which is preliminary data.</text>
</comment>
<proteinExistence type="predicted"/>
<protein>
    <submittedName>
        <fullName evidence="2">Uncharacterized protein</fullName>
    </submittedName>
</protein>
<feature type="region of interest" description="Disordered" evidence="1">
    <location>
        <begin position="231"/>
        <end position="257"/>
    </location>
</feature>
<dbReference type="AlphaFoldDB" id="A0A9P4PPP8"/>
<gene>
    <name evidence="2" type="ORF">P171DRAFT_233766</name>
</gene>
<evidence type="ECO:0000256" key="1">
    <source>
        <dbReference type="SAM" id="MobiDB-lite"/>
    </source>
</evidence>
<reference evidence="2" key="1">
    <citation type="journal article" date="2020" name="Stud. Mycol.">
        <title>101 Dothideomycetes genomes: a test case for predicting lifestyles and emergence of pathogens.</title>
        <authorList>
            <person name="Haridas S."/>
            <person name="Albert R."/>
            <person name="Binder M."/>
            <person name="Bloem J."/>
            <person name="Labutti K."/>
            <person name="Salamov A."/>
            <person name="Andreopoulos B."/>
            <person name="Baker S."/>
            <person name="Barry K."/>
            <person name="Bills G."/>
            <person name="Bluhm B."/>
            <person name="Cannon C."/>
            <person name="Castanera R."/>
            <person name="Culley D."/>
            <person name="Daum C."/>
            <person name="Ezra D."/>
            <person name="Gonzalez J."/>
            <person name="Henrissat B."/>
            <person name="Kuo A."/>
            <person name="Liang C."/>
            <person name="Lipzen A."/>
            <person name="Lutzoni F."/>
            <person name="Magnuson J."/>
            <person name="Mondo S."/>
            <person name="Nolan M."/>
            <person name="Ohm R."/>
            <person name="Pangilinan J."/>
            <person name="Park H.-J."/>
            <person name="Ramirez L."/>
            <person name="Alfaro M."/>
            <person name="Sun H."/>
            <person name="Tritt A."/>
            <person name="Yoshinaga Y."/>
            <person name="Zwiers L.-H."/>
            <person name="Turgeon B."/>
            <person name="Goodwin S."/>
            <person name="Spatafora J."/>
            <person name="Crous P."/>
            <person name="Grigoriev I."/>
        </authorList>
    </citation>
    <scope>NUCLEOTIDE SEQUENCE</scope>
    <source>
        <strain evidence="2">CBS 690.94</strain>
    </source>
</reference>
<dbReference type="EMBL" id="MU001496">
    <property type="protein sequence ID" value="KAF2447867.1"/>
    <property type="molecule type" value="Genomic_DNA"/>
</dbReference>
<feature type="compositionally biased region" description="Basic and acidic residues" evidence="1">
    <location>
        <begin position="233"/>
        <end position="244"/>
    </location>
</feature>
<sequence>MEAEAETNEAFADLEADLAKGKKVPIKPRGKIDWDSWTLFSSQFFLTQQLGSIDTSDWGYDFGERITLHLNSRGARLGWESDVPDVLLSIPGMPRVASLDPTTWKTRPLGDEVKVWFAGRGYLRLQMNMRPPEGGKAVPVIWSGIHSCVNRKKRTPKEVKNGLRLNLSRGKDSYPPNEDLREPYLQRPLYKDPKELEFEYCSDDFAHGECIYDADGYLKKGFADSDGYLYDSDEFHDNAEREENGGSEDESEDESDY</sequence>
<accession>A0A9P4PPP8</accession>
<evidence type="ECO:0000313" key="2">
    <source>
        <dbReference type="EMBL" id="KAF2447867.1"/>
    </source>
</evidence>
<feature type="compositionally biased region" description="Acidic residues" evidence="1">
    <location>
        <begin position="245"/>
        <end position="257"/>
    </location>
</feature>
<name>A0A9P4PPP8_9PLEO</name>